<comment type="caution">
    <text evidence="2">The sequence shown here is derived from an EMBL/GenBank/DDBJ whole genome shotgun (WGS) entry which is preliminary data.</text>
</comment>
<evidence type="ECO:0000256" key="1">
    <source>
        <dbReference type="SAM" id="SignalP"/>
    </source>
</evidence>
<dbReference type="NCBIfam" id="NF010297">
    <property type="entry name" value="PRK13737.1"/>
    <property type="match status" value="1"/>
</dbReference>
<keyword evidence="1" id="KW-0732">Signal</keyword>
<sequence>MRRLLNLILLFVSLGVGLGAGPQALASNGSNAGDGRWVNPISDVCWKCLFPMSLGNAQLASGPAPDTTNPSMPIQICPYGIFYRVGLAIGYWEPTAMTDVTREPGVMVNMGGFKINLGRTGTGTAGQSDRPAAGAFYHVHWYKYPLIYWLNIMTSMGCFQQGDMDIAYLSEVDPMWNDSTLSMIINPEAALFGNLIAQAACAADAAASTAGLPLSPLFWCAGSQGSMYPFTGYTSGEFSPLESSLLVSERMAFKLHREGLVMNTVGADYAVCYEYPSPIVPKERWRYQMVNMYPETTSCHPFGASTQLWGTPHNSPQSKKNFGYLLWRKRNCVYL</sequence>
<dbReference type="EMBL" id="RPBY01000013">
    <property type="protein sequence ID" value="NCH89934.1"/>
    <property type="molecule type" value="Genomic_DNA"/>
</dbReference>
<dbReference type="RefSeq" id="WP_007853415.1">
    <property type="nucleotide sequence ID" value="NZ_NRNP01000014.1"/>
</dbReference>
<dbReference type="AlphaFoldDB" id="A0A9Q4XPR9"/>
<dbReference type="Proteomes" id="UP000778262">
    <property type="component" value="Unassembled WGS sequence"/>
</dbReference>
<organism evidence="2 3">
    <name type="scientific">Cronobacter dublinensis</name>
    <dbReference type="NCBI Taxonomy" id="413497"/>
    <lineage>
        <taxon>Bacteria</taxon>
        <taxon>Pseudomonadati</taxon>
        <taxon>Pseudomonadota</taxon>
        <taxon>Gammaproteobacteria</taxon>
        <taxon>Enterobacterales</taxon>
        <taxon>Enterobacteriaceae</taxon>
        <taxon>Cronobacter</taxon>
    </lineage>
</organism>
<gene>
    <name evidence="2" type="ORF">EHJ13_21220</name>
</gene>
<protein>
    <submittedName>
        <fullName evidence="2">Conjugal transfer protein TraU</fullName>
    </submittedName>
</protein>
<reference evidence="2" key="1">
    <citation type="submission" date="2018-11" db="EMBL/GenBank/DDBJ databases">
        <title>Genomics analysis of Putative Virulence Factors on Adhesion and Cytotoxicity for Cronobacter spp.</title>
        <authorList>
            <person name="Cui J."/>
        </authorList>
    </citation>
    <scope>NUCLEOTIDE SEQUENCE</scope>
    <source>
        <strain evidence="2">SD69</strain>
    </source>
</reference>
<dbReference type="InterPro" id="IPR009649">
    <property type="entry name" value="TraU"/>
</dbReference>
<dbReference type="Pfam" id="PF06834">
    <property type="entry name" value="TraU"/>
    <property type="match status" value="1"/>
</dbReference>
<evidence type="ECO:0000313" key="2">
    <source>
        <dbReference type="EMBL" id="NCH89934.1"/>
    </source>
</evidence>
<name>A0A9Q4XPR9_9ENTR</name>
<accession>A0A9Q4XPR9</accession>
<feature type="signal peptide" evidence="1">
    <location>
        <begin position="1"/>
        <end position="26"/>
    </location>
</feature>
<evidence type="ECO:0000313" key="3">
    <source>
        <dbReference type="Proteomes" id="UP000778262"/>
    </source>
</evidence>
<feature type="chain" id="PRO_5040241739" evidence="1">
    <location>
        <begin position="27"/>
        <end position="335"/>
    </location>
</feature>
<proteinExistence type="predicted"/>